<name>A0ABP9HPM9_9ACTN</name>
<gene>
    <name evidence="8" type="primary">rapZ</name>
    <name evidence="8" type="ORF">GCM10023225_16110</name>
</gene>
<proteinExistence type="inferred from homology"/>
<accession>A0ABP9HPM9</accession>
<feature type="region of interest" description="Disordered" evidence="5">
    <location>
        <begin position="1"/>
        <end position="23"/>
    </location>
</feature>
<dbReference type="InterPro" id="IPR053931">
    <property type="entry name" value="RapZ_C"/>
</dbReference>
<dbReference type="PIRSF" id="PIRSF005052">
    <property type="entry name" value="P-loopkin"/>
    <property type="match status" value="1"/>
</dbReference>
<evidence type="ECO:0000256" key="1">
    <source>
        <dbReference type="ARBA" id="ARBA00022741"/>
    </source>
</evidence>
<dbReference type="PANTHER" id="PTHR30448">
    <property type="entry name" value="RNASE ADAPTER PROTEIN RAPZ"/>
    <property type="match status" value="1"/>
</dbReference>
<dbReference type="InterPro" id="IPR005337">
    <property type="entry name" value="RapZ-like"/>
</dbReference>
<evidence type="ECO:0000259" key="7">
    <source>
        <dbReference type="Pfam" id="PF22740"/>
    </source>
</evidence>
<dbReference type="Proteomes" id="UP001501195">
    <property type="component" value="Unassembled WGS sequence"/>
</dbReference>
<sequence length="307" mass="33241">MAEATQEAGDAQPAGGAGEDRTRPELLIITGMSGAGRSTAGKALEDLGWYVVDNLPPQMLEPLAELAARAGRSVPRIAVVVDVRGRSFFAELQGALAVLDTRHVSPRVVFLDASDEVLVRRFESVRRPHPLQGDGRIVDGIAHERELTSDLRARADVVLDTSTLNVHQLGAKVAALFEGELTEALRVTVMSFGFKYGTPSDAEHVADVRFLPNPHWEPDLRPLTGKDAPVAQYVLAAEGALPFLERYAAALQPVLQGYRRENKRFATVALGCTGGKHRSVALVEELGRRLGAEGVPVRVLHRDLGRE</sequence>
<dbReference type="EMBL" id="BAABIL010000207">
    <property type="protein sequence ID" value="GAA4975781.1"/>
    <property type="molecule type" value="Genomic_DNA"/>
</dbReference>
<organism evidence="8 9">
    <name type="scientific">Kineococcus glutinatus</name>
    <dbReference type="NCBI Taxonomy" id="1070872"/>
    <lineage>
        <taxon>Bacteria</taxon>
        <taxon>Bacillati</taxon>
        <taxon>Actinomycetota</taxon>
        <taxon>Actinomycetes</taxon>
        <taxon>Kineosporiales</taxon>
        <taxon>Kineosporiaceae</taxon>
        <taxon>Kineococcus</taxon>
    </lineage>
</organism>
<dbReference type="HAMAP" id="MF_00636">
    <property type="entry name" value="RapZ_like"/>
    <property type="match status" value="1"/>
</dbReference>
<feature type="binding site" evidence="4">
    <location>
        <begin position="31"/>
        <end position="38"/>
    </location>
    <ligand>
        <name>ATP</name>
        <dbReference type="ChEBI" id="CHEBI:30616"/>
    </ligand>
</feature>
<dbReference type="InterPro" id="IPR053930">
    <property type="entry name" value="RapZ-like_N"/>
</dbReference>
<keyword evidence="1 4" id="KW-0547">Nucleotide-binding</keyword>
<evidence type="ECO:0000313" key="8">
    <source>
        <dbReference type="EMBL" id="GAA4975781.1"/>
    </source>
</evidence>
<feature type="binding site" evidence="4">
    <location>
        <begin position="82"/>
        <end position="85"/>
    </location>
    <ligand>
        <name>GTP</name>
        <dbReference type="ChEBI" id="CHEBI:37565"/>
    </ligand>
</feature>
<feature type="domain" description="RapZ-like N-terminal" evidence="6">
    <location>
        <begin position="25"/>
        <end position="180"/>
    </location>
</feature>
<evidence type="ECO:0000256" key="3">
    <source>
        <dbReference type="ARBA" id="ARBA00023134"/>
    </source>
</evidence>
<evidence type="ECO:0000256" key="4">
    <source>
        <dbReference type="HAMAP-Rule" id="MF_00636"/>
    </source>
</evidence>
<protein>
    <submittedName>
        <fullName evidence="8">RNase adapter RapZ</fullName>
    </submittedName>
</protein>
<keyword evidence="2 4" id="KW-0067">ATP-binding</keyword>
<dbReference type="Gene3D" id="3.40.50.300">
    <property type="entry name" value="P-loop containing nucleotide triphosphate hydrolases"/>
    <property type="match status" value="1"/>
</dbReference>
<evidence type="ECO:0000256" key="2">
    <source>
        <dbReference type="ARBA" id="ARBA00022840"/>
    </source>
</evidence>
<comment type="caution">
    <text evidence="8">The sequence shown here is derived from an EMBL/GenBank/DDBJ whole genome shotgun (WGS) entry which is preliminary data.</text>
</comment>
<evidence type="ECO:0000259" key="6">
    <source>
        <dbReference type="Pfam" id="PF03668"/>
    </source>
</evidence>
<dbReference type="InterPro" id="IPR027417">
    <property type="entry name" value="P-loop_NTPase"/>
</dbReference>
<dbReference type="PANTHER" id="PTHR30448:SF0">
    <property type="entry name" value="RNASE ADAPTER PROTEIN RAPZ"/>
    <property type="match status" value="1"/>
</dbReference>
<keyword evidence="9" id="KW-1185">Reference proteome</keyword>
<evidence type="ECO:0000256" key="5">
    <source>
        <dbReference type="SAM" id="MobiDB-lite"/>
    </source>
</evidence>
<dbReference type="Pfam" id="PF22740">
    <property type="entry name" value="PapZ_C"/>
    <property type="match status" value="1"/>
</dbReference>
<reference evidence="9" key="1">
    <citation type="journal article" date="2019" name="Int. J. Syst. Evol. Microbiol.">
        <title>The Global Catalogue of Microorganisms (GCM) 10K type strain sequencing project: providing services to taxonomists for standard genome sequencing and annotation.</title>
        <authorList>
            <consortium name="The Broad Institute Genomics Platform"/>
            <consortium name="The Broad Institute Genome Sequencing Center for Infectious Disease"/>
            <person name="Wu L."/>
            <person name="Ma J."/>
        </authorList>
    </citation>
    <scope>NUCLEOTIDE SEQUENCE [LARGE SCALE GENOMIC DNA]</scope>
    <source>
        <strain evidence="9">JCM 18126</strain>
    </source>
</reference>
<dbReference type="NCBIfam" id="NF003828">
    <property type="entry name" value="PRK05416.1"/>
    <property type="match status" value="1"/>
</dbReference>
<keyword evidence="3 4" id="KW-0342">GTP-binding</keyword>
<dbReference type="PRINTS" id="PR01100">
    <property type="entry name" value="SHIKIMTKNASE"/>
</dbReference>
<dbReference type="SUPFAM" id="SSF52540">
    <property type="entry name" value="P-loop containing nucleoside triphosphate hydrolases"/>
    <property type="match status" value="1"/>
</dbReference>
<evidence type="ECO:0000313" key="9">
    <source>
        <dbReference type="Proteomes" id="UP001501195"/>
    </source>
</evidence>
<dbReference type="Pfam" id="PF03668">
    <property type="entry name" value="RapZ-like_N"/>
    <property type="match status" value="1"/>
</dbReference>
<feature type="domain" description="RapZ C-terminal" evidence="7">
    <location>
        <begin position="186"/>
        <end position="304"/>
    </location>
</feature>